<reference evidence="10 11" key="1">
    <citation type="submission" date="2017-05" db="EMBL/GenBank/DDBJ databases">
        <title>Acinetobacter populi ANC 5415 (= PBJ7), whole genome shotgun sequencing project.</title>
        <authorList>
            <person name="Nemec A."/>
            <person name="Radolfova-Krizova L."/>
        </authorList>
    </citation>
    <scope>NUCLEOTIDE SEQUENCE [LARGE SCALE GENOMIC DNA]</scope>
    <source>
        <strain evidence="10 11">PBJ7</strain>
    </source>
</reference>
<protein>
    <recommendedName>
        <fullName evidence="7">Thiol:disulfide interchange protein</fullName>
    </recommendedName>
</protein>
<evidence type="ECO:0000256" key="3">
    <source>
        <dbReference type="ARBA" id="ARBA00022729"/>
    </source>
</evidence>
<evidence type="ECO:0000256" key="2">
    <source>
        <dbReference type="ARBA" id="ARBA00009813"/>
    </source>
</evidence>
<evidence type="ECO:0000313" key="10">
    <source>
        <dbReference type="EMBL" id="OUY05777.1"/>
    </source>
</evidence>
<dbReference type="InterPro" id="IPR051470">
    <property type="entry name" value="Thiol:disulfide_interchange"/>
</dbReference>
<dbReference type="EMBL" id="NEXX01000007">
    <property type="protein sequence ID" value="OUY05777.1"/>
    <property type="molecule type" value="Genomic_DNA"/>
</dbReference>
<dbReference type="SUPFAM" id="SSF52833">
    <property type="entry name" value="Thioredoxin-like"/>
    <property type="match status" value="1"/>
</dbReference>
<dbReference type="CDD" id="cd03020">
    <property type="entry name" value="DsbA_DsbC_DsbG"/>
    <property type="match status" value="1"/>
</dbReference>
<feature type="domain" description="Disulphide bond isomerase DsbC/G N-terminal" evidence="8">
    <location>
        <begin position="17"/>
        <end position="84"/>
    </location>
</feature>
<evidence type="ECO:0000256" key="7">
    <source>
        <dbReference type="RuleBase" id="RU364038"/>
    </source>
</evidence>
<keyword evidence="3 7" id="KW-0732">Signal</keyword>
<dbReference type="Gene3D" id="3.40.30.10">
    <property type="entry name" value="Glutaredoxin"/>
    <property type="match status" value="1"/>
</dbReference>
<dbReference type="Pfam" id="PF13098">
    <property type="entry name" value="Thioredoxin_2"/>
    <property type="match status" value="1"/>
</dbReference>
<evidence type="ECO:0000313" key="11">
    <source>
        <dbReference type="Proteomes" id="UP000196536"/>
    </source>
</evidence>
<dbReference type="Proteomes" id="UP000196536">
    <property type="component" value="Unassembled WGS sequence"/>
</dbReference>
<dbReference type="InterPro" id="IPR012336">
    <property type="entry name" value="Thioredoxin-like_fold"/>
</dbReference>
<dbReference type="OrthoDB" id="12976at2"/>
<name>A0A1Z9YU97_9GAMM</name>
<evidence type="ECO:0000259" key="9">
    <source>
        <dbReference type="Pfam" id="PF13098"/>
    </source>
</evidence>
<proteinExistence type="inferred from homology"/>
<comment type="caution">
    <text evidence="10">The sequence shown here is derived from an EMBL/GenBank/DDBJ whole genome shotgun (WGS) entry which is preliminary data.</text>
</comment>
<comment type="function">
    <text evidence="7">Required for disulfide bond formation in some periplasmic proteins. Acts by transferring its disulfide bond to other proteins and is reduced in the process.</text>
</comment>
<dbReference type="InterPro" id="IPR018950">
    <property type="entry name" value="DiS-bond_isomerase_DsbC/G_N"/>
</dbReference>
<keyword evidence="11" id="KW-1185">Reference proteome</keyword>
<evidence type="ECO:0000256" key="5">
    <source>
        <dbReference type="ARBA" id="ARBA00023157"/>
    </source>
</evidence>
<dbReference type="PANTHER" id="PTHR35272">
    <property type="entry name" value="THIOL:DISULFIDE INTERCHANGE PROTEIN DSBC-RELATED"/>
    <property type="match status" value="1"/>
</dbReference>
<feature type="chain" id="PRO_5011821990" description="Thiol:disulfide interchange protein" evidence="7">
    <location>
        <begin position="21"/>
        <end position="235"/>
    </location>
</feature>
<evidence type="ECO:0000259" key="8">
    <source>
        <dbReference type="Pfam" id="PF10411"/>
    </source>
</evidence>
<evidence type="ECO:0000256" key="4">
    <source>
        <dbReference type="ARBA" id="ARBA00022764"/>
    </source>
</evidence>
<dbReference type="AlphaFoldDB" id="A0A1Z9YU97"/>
<dbReference type="Gene3D" id="3.10.450.70">
    <property type="entry name" value="Disulphide bond isomerase, DsbC/G, N-terminal"/>
    <property type="match status" value="1"/>
</dbReference>
<keyword evidence="5" id="KW-1015">Disulfide bond</keyword>
<evidence type="ECO:0000256" key="1">
    <source>
        <dbReference type="ARBA" id="ARBA00004418"/>
    </source>
</evidence>
<dbReference type="InterPro" id="IPR036249">
    <property type="entry name" value="Thioredoxin-like_sf"/>
</dbReference>
<comment type="subcellular location">
    <subcellularLocation>
        <location evidence="1 7">Periplasm</location>
    </subcellularLocation>
</comment>
<comment type="similarity">
    <text evidence="2 7">Belongs to the thioredoxin family. DsbC subfamily.</text>
</comment>
<dbReference type="RefSeq" id="WP_087621809.1">
    <property type="nucleotide sequence ID" value="NZ_NEXX01000007.1"/>
</dbReference>
<keyword evidence="4 7" id="KW-0574">Periplasm</keyword>
<evidence type="ECO:0000256" key="6">
    <source>
        <dbReference type="ARBA" id="ARBA00023284"/>
    </source>
</evidence>
<dbReference type="SUPFAM" id="SSF54423">
    <property type="entry name" value="DsbC/DsbG N-terminal domain-like"/>
    <property type="match status" value="1"/>
</dbReference>
<accession>A0A1Z9YU97</accession>
<dbReference type="GO" id="GO:0042597">
    <property type="term" value="C:periplasmic space"/>
    <property type="evidence" value="ECO:0007669"/>
    <property type="project" value="UniProtKB-SubCell"/>
</dbReference>
<dbReference type="InterPro" id="IPR033954">
    <property type="entry name" value="DiS-bond_Isoase_DsbC/G"/>
</dbReference>
<feature type="signal peptide" evidence="7">
    <location>
        <begin position="1"/>
        <end position="20"/>
    </location>
</feature>
<dbReference type="Pfam" id="PF10411">
    <property type="entry name" value="DsbC_N"/>
    <property type="match status" value="1"/>
</dbReference>
<sequence>MKKFLSMVSLSIFAATFAQADQTSLEKNLQKNYPEMNAKVSGSTPFKGVYEVTVGDQIVYTDDKGQYFFVGNLVDFKNKENLTAKREQQINKIDVTKLPLDQAIKYVKGNGSRVLYIFSDPDCPYCQQLEKELTSVDNVTIYLFLYPLKSIHPNAETVAKQIWCSSDRYAAWEDHMINQQAPTALPTCSNPINKNLALGQSLKISGTPTIFLKDGQRISGAREAEDIENLLNSQK</sequence>
<keyword evidence="6 7" id="KW-0676">Redox-active center</keyword>
<feature type="domain" description="Thioredoxin-like fold" evidence="9">
    <location>
        <begin position="107"/>
        <end position="231"/>
    </location>
</feature>
<gene>
    <name evidence="10" type="ORF">CAP51_16315</name>
</gene>
<organism evidence="10 11">
    <name type="scientific">Acinetobacter populi</name>
    <dbReference type="NCBI Taxonomy" id="1582270"/>
    <lineage>
        <taxon>Bacteria</taxon>
        <taxon>Pseudomonadati</taxon>
        <taxon>Pseudomonadota</taxon>
        <taxon>Gammaproteobacteria</taxon>
        <taxon>Moraxellales</taxon>
        <taxon>Moraxellaceae</taxon>
        <taxon>Acinetobacter</taxon>
    </lineage>
</organism>
<dbReference type="InterPro" id="IPR009094">
    <property type="entry name" value="DiS-bond_isomerase_DsbC/G_N_sf"/>
</dbReference>
<dbReference type="PANTHER" id="PTHR35272:SF3">
    <property type="entry name" value="THIOL:DISULFIDE INTERCHANGE PROTEIN DSBC"/>
    <property type="match status" value="1"/>
</dbReference>